<keyword evidence="1" id="KW-1133">Transmembrane helix</keyword>
<name>A0A098B279_DESHA</name>
<dbReference type="PROSITE" id="PS00409">
    <property type="entry name" value="PROKAR_NTER_METHYL"/>
    <property type="match status" value="1"/>
</dbReference>
<dbReference type="EMBL" id="LK996017">
    <property type="protein sequence ID" value="CDX02472.1"/>
    <property type="molecule type" value="Genomic_DNA"/>
</dbReference>
<proteinExistence type="predicted"/>
<keyword evidence="1" id="KW-0812">Transmembrane</keyword>
<feature type="transmembrane region" description="Helical" evidence="1">
    <location>
        <begin position="20"/>
        <end position="39"/>
    </location>
</feature>
<organism evidence="2">
    <name type="scientific">Desulfitobacterium hafniense</name>
    <name type="common">Desulfitobacterium frappieri</name>
    <dbReference type="NCBI Taxonomy" id="49338"/>
    <lineage>
        <taxon>Bacteria</taxon>
        <taxon>Bacillati</taxon>
        <taxon>Bacillota</taxon>
        <taxon>Clostridia</taxon>
        <taxon>Eubacteriales</taxon>
        <taxon>Desulfitobacteriaceae</taxon>
        <taxon>Desulfitobacterium</taxon>
    </lineage>
</organism>
<protein>
    <submittedName>
        <fullName evidence="2">Prepilin-type cleavage/methylation protein</fullName>
    </submittedName>
</protein>
<reference evidence="2" key="1">
    <citation type="submission" date="2014-07" db="EMBL/GenBank/DDBJ databases">
        <authorList>
            <person name="Hornung V.Bastian."/>
        </authorList>
    </citation>
    <scope>NUCLEOTIDE SEQUENCE</scope>
    <source>
        <strain evidence="2">PCE-S</strain>
    </source>
</reference>
<dbReference type="AlphaFoldDB" id="A0A098B279"/>
<dbReference type="NCBIfam" id="TIGR02532">
    <property type="entry name" value="IV_pilin_GFxxxE"/>
    <property type="match status" value="1"/>
</dbReference>
<dbReference type="Pfam" id="PF07963">
    <property type="entry name" value="N_methyl"/>
    <property type="match status" value="1"/>
</dbReference>
<accession>A0A098B279</accession>
<evidence type="ECO:0000313" key="2">
    <source>
        <dbReference type="EMBL" id="CDX02472.1"/>
    </source>
</evidence>
<dbReference type="InterPro" id="IPR012902">
    <property type="entry name" value="N_methyl_site"/>
</dbReference>
<dbReference type="SUPFAM" id="SSF54523">
    <property type="entry name" value="Pili subunits"/>
    <property type="match status" value="1"/>
</dbReference>
<dbReference type="PATRIC" id="fig|49338.4.peg.2775"/>
<sequence length="158" mass="17727">MRRKRQLKAGQSDKARGFTLLEVLLVLTLLAGVGFVLLIKLPVQMDNRNLSLASTQLIQELRDARAKAMAENTWYEIRLYPSNNTYRIFREGTLEKTITLPEKISFANQPSNIRFSAEGSPIFLGGPIKTGSISLTNGKHTRNVITALITGRVREEIK</sequence>
<evidence type="ECO:0000256" key="1">
    <source>
        <dbReference type="SAM" id="Phobius"/>
    </source>
</evidence>
<keyword evidence="1" id="KW-0472">Membrane</keyword>
<dbReference type="RefSeq" id="WP_005810886.1">
    <property type="nucleotide sequence ID" value="NZ_CABKQQ010000029.1"/>
</dbReference>
<dbReference type="InterPro" id="IPR045584">
    <property type="entry name" value="Pilin-like"/>
</dbReference>
<gene>
    <name evidence="2" type="ORF">DPCES_2585</name>
</gene>